<gene>
    <name evidence="2" type="ORF">B5807_08526</name>
</gene>
<evidence type="ECO:0000313" key="3">
    <source>
        <dbReference type="Proteomes" id="UP000193240"/>
    </source>
</evidence>
<dbReference type="EMBL" id="KZ107851">
    <property type="protein sequence ID" value="OSS46304.1"/>
    <property type="molecule type" value="Genomic_DNA"/>
</dbReference>
<evidence type="ECO:0000313" key="2">
    <source>
        <dbReference type="EMBL" id="OSS46304.1"/>
    </source>
</evidence>
<proteinExistence type="predicted"/>
<evidence type="ECO:0000256" key="1">
    <source>
        <dbReference type="SAM" id="MobiDB-lite"/>
    </source>
</evidence>
<organism evidence="2 3">
    <name type="scientific">Epicoccum nigrum</name>
    <name type="common">Soil fungus</name>
    <name type="synonym">Epicoccum purpurascens</name>
    <dbReference type="NCBI Taxonomy" id="105696"/>
    <lineage>
        <taxon>Eukaryota</taxon>
        <taxon>Fungi</taxon>
        <taxon>Dikarya</taxon>
        <taxon>Ascomycota</taxon>
        <taxon>Pezizomycotina</taxon>
        <taxon>Dothideomycetes</taxon>
        <taxon>Pleosporomycetidae</taxon>
        <taxon>Pleosporales</taxon>
        <taxon>Pleosporineae</taxon>
        <taxon>Didymellaceae</taxon>
        <taxon>Epicoccum</taxon>
    </lineage>
</organism>
<dbReference type="Proteomes" id="UP000193240">
    <property type="component" value="Unassembled WGS sequence"/>
</dbReference>
<protein>
    <submittedName>
        <fullName evidence="2">Uncharacterized protein</fullName>
    </submittedName>
</protein>
<dbReference type="InParanoid" id="A0A1Y2LQU5"/>
<reference evidence="2 3" key="1">
    <citation type="journal article" date="2017" name="Genome Announc.">
        <title>Genome sequence of the saprophytic ascomycete Epicoccum nigrum ICMP 19927 strain isolated from New Zealand.</title>
        <authorList>
            <person name="Fokin M."/>
            <person name="Fleetwood D."/>
            <person name="Weir B.S."/>
            <person name="Villas-Boas S.G."/>
        </authorList>
    </citation>
    <scope>NUCLEOTIDE SEQUENCE [LARGE SCALE GENOMIC DNA]</scope>
    <source>
        <strain evidence="2 3">ICMP 19927</strain>
    </source>
</reference>
<feature type="region of interest" description="Disordered" evidence="1">
    <location>
        <begin position="20"/>
        <end position="72"/>
    </location>
</feature>
<accession>A0A1Y2LQU5</accession>
<sequence length="449" mass="45456">MQEAMQKFEPRRELHLLQQDHGHTGGNSAEHSHAHTHARNDKARGAGSSVTGVGRARARGLGSRGDGASASSTSLLEEVGAARGGRGSLLSSGLALEAAAVGDSLSIGVESEGKLLLGGAHAVGSVGTGGHVAVDTSAVLAVLETADVAEDVTEVVFGGLVGYSAAKGLHHAGAKLLVGDRREGVRFGLPLSGGDLGAGSSSSVGRVVVSHLDTAGGSLGDLLGEVVEILVRGDLAVLDSGQTVLVGLLEVHVDNTTGPDTSHLVAVESTDLSELTRTRGVAAVLGEENGNVVLLKLLGTDIKTGLLERRVTAPRVDVVAPEVDGRLAITAIEVVRQVLTDVSIVVGGVTDTDRAVVLALDVSLAVTDGSLDECRSQSVVGLVRDLVTSKETEGVVVLHQLIDDAGVAVVKGSGPLRIVAVDGVARLGQVSDNVDSGISKGVHALLVVF</sequence>
<keyword evidence="3" id="KW-1185">Reference proteome</keyword>
<feature type="compositionally biased region" description="Basic and acidic residues" evidence="1">
    <location>
        <begin position="30"/>
        <end position="44"/>
    </location>
</feature>
<feature type="compositionally biased region" description="Low complexity" evidence="1">
    <location>
        <begin position="49"/>
        <end position="72"/>
    </location>
</feature>
<dbReference type="AlphaFoldDB" id="A0A1Y2LQU5"/>
<name>A0A1Y2LQU5_EPING</name>